<dbReference type="InterPro" id="IPR010131">
    <property type="entry name" value="MdtP/NodT-like"/>
</dbReference>
<dbReference type="SUPFAM" id="SSF56954">
    <property type="entry name" value="Outer membrane efflux proteins (OEP)"/>
    <property type="match status" value="1"/>
</dbReference>
<dbReference type="InterPro" id="IPR003423">
    <property type="entry name" value="OMP_efflux"/>
</dbReference>
<keyword evidence="3" id="KW-1185">Reference proteome</keyword>
<evidence type="ECO:0000313" key="3">
    <source>
        <dbReference type="Proteomes" id="UP001595477"/>
    </source>
</evidence>
<evidence type="ECO:0000256" key="1">
    <source>
        <dbReference type="ARBA" id="ARBA00007613"/>
    </source>
</evidence>
<sequence>MKKIPQRKLCKKPIAGRFFAGVIGCLVSLSVFAAEGLPSASLSMSDVLTLTMNNHADLKALVKQQDVLQGRIRQAATAQRPQIGLMVEDAMGSGDYSGLKSMQTTLTFSWLLEQAQIDSRVKAIESEAEQLQIDKQIKALDLAALAARQFIEVLIKTERLTLNKLAVEQAKDVLSAINERIAAGKGSAIERKLGEAELVRRELAVEDLIHEIQASKYQLSALWGQPDTNFQLAGDLLDVPVIPAAQPYVDTLKRNPSVKRFATAQRIAQSQIERARIEARPQWQLSAGVRRYETTDDFGFVAGITIPWGNADYNAGTIAALQAQQEVLNSQQASLMQQLDAQLFVLLQEMKHSMHVIEKVDNSIVPTLESALSEARKAFELGQLSYNQWSDVRHELLSAQSQLLDAYQSLHLQHIEIQRLTGTSLSQ</sequence>
<gene>
    <name evidence="2" type="ORF">ACFOEW_08485</name>
</gene>
<comment type="caution">
    <text evidence="2">The sequence shown here is derived from an EMBL/GenBank/DDBJ whole genome shotgun (WGS) entry which is preliminary data.</text>
</comment>
<proteinExistence type="inferred from homology"/>
<dbReference type="PANTHER" id="PTHR30203">
    <property type="entry name" value="OUTER MEMBRANE CATION EFFLUX PROTEIN"/>
    <property type="match status" value="1"/>
</dbReference>
<accession>A0ABV7JXW3</accession>
<dbReference type="EMBL" id="JBHRSX010000016">
    <property type="protein sequence ID" value="MFC3201853.1"/>
    <property type="molecule type" value="Genomic_DNA"/>
</dbReference>
<comment type="similarity">
    <text evidence="1">Belongs to the outer membrane factor (OMF) (TC 1.B.17) family.</text>
</comment>
<dbReference type="Gene3D" id="1.20.1600.10">
    <property type="entry name" value="Outer membrane efflux proteins (OEP)"/>
    <property type="match status" value="1"/>
</dbReference>
<dbReference type="Proteomes" id="UP001595477">
    <property type="component" value="Unassembled WGS sequence"/>
</dbReference>
<organism evidence="2 3">
    <name type="scientific">Alteromonas oceani</name>
    <dbReference type="NCBI Taxonomy" id="2071609"/>
    <lineage>
        <taxon>Bacteria</taxon>
        <taxon>Pseudomonadati</taxon>
        <taxon>Pseudomonadota</taxon>
        <taxon>Gammaproteobacteria</taxon>
        <taxon>Alteromonadales</taxon>
        <taxon>Alteromonadaceae</taxon>
        <taxon>Alteromonas/Salinimonas group</taxon>
        <taxon>Alteromonas</taxon>
    </lineage>
</organism>
<protein>
    <submittedName>
        <fullName evidence="2">TolC family protein</fullName>
    </submittedName>
</protein>
<dbReference type="PANTHER" id="PTHR30203:SF24">
    <property type="entry name" value="BLR4935 PROTEIN"/>
    <property type="match status" value="1"/>
</dbReference>
<dbReference type="Pfam" id="PF02321">
    <property type="entry name" value="OEP"/>
    <property type="match status" value="1"/>
</dbReference>
<dbReference type="RefSeq" id="WP_123325331.1">
    <property type="nucleotide sequence ID" value="NZ_JBHRSX010000016.1"/>
</dbReference>
<reference evidence="3" key="1">
    <citation type="journal article" date="2019" name="Int. J. Syst. Evol. Microbiol.">
        <title>The Global Catalogue of Microorganisms (GCM) 10K type strain sequencing project: providing services to taxonomists for standard genome sequencing and annotation.</title>
        <authorList>
            <consortium name="The Broad Institute Genomics Platform"/>
            <consortium name="The Broad Institute Genome Sequencing Center for Infectious Disease"/>
            <person name="Wu L."/>
            <person name="Ma J."/>
        </authorList>
    </citation>
    <scope>NUCLEOTIDE SEQUENCE [LARGE SCALE GENOMIC DNA]</scope>
    <source>
        <strain evidence="3">KCTC 52449</strain>
    </source>
</reference>
<evidence type="ECO:0000313" key="2">
    <source>
        <dbReference type="EMBL" id="MFC3201853.1"/>
    </source>
</evidence>
<name>A0ABV7JXW3_9ALTE</name>